<comment type="caution">
    <text evidence="2">The sequence shown here is derived from an EMBL/GenBank/DDBJ whole genome shotgun (WGS) entry which is preliminary data.</text>
</comment>
<dbReference type="InterPro" id="IPR004435">
    <property type="entry name" value="MobB_dom"/>
</dbReference>
<reference evidence="2" key="1">
    <citation type="submission" date="2021-02" db="EMBL/GenBank/DDBJ databases">
        <authorList>
            <person name="Cremers G."/>
            <person name="Picone N."/>
        </authorList>
    </citation>
    <scope>NUCLEOTIDE SEQUENCE</scope>
    <source>
        <strain evidence="2">PQ17</strain>
    </source>
</reference>
<dbReference type="InterPro" id="IPR052539">
    <property type="entry name" value="MGD_biosynthesis_adapter"/>
</dbReference>
<name>A0A8J2BLL7_9BACT</name>
<dbReference type="PANTHER" id="PTHR40072">
    <property type="entry name" value="MOLYBDOPTERIN-GUANINE DINUCLEOTIDE BIOSYNTHESIS ADAPTER PROTEIN-RELATED"/>
    <property type="match status" value="1"/>
</dbReference>
<dbReference type="InterPro" id="IPR027417">
    <property type="entry name" value="P-loop_NTPase"/>
</dbReference>
<proteinExistence type="predicted"/>
<evidence type="ECO:0000259" key="1">
    <source>
        <dbReference type="Pfam" id="PF03205"/>
    </source>
</evidence>
<accession>A0A8J2BLL7</accession>
<organism evidence="2 3">
    <name type="scientific">Candidatus Methylacidithermus pantelleriae</name>
    <dbReference type="NCBI Taxonomy" id="2744239"/>
    <lineage>
        <taxon>Bacteria</taxon>
        <taxon>Pseudomonadati</taxon>
        <taxon>Verrucomicrobiota</taxon>
        <taxon>Methylacidiphilae</taxon>
        <taxon>Methylacidiphilales</taxon>
        <taxon>Methylacidiphilaceae</taxon>
        <taxon>Candidatus Methylacidithermus</taxon>
    </lineage>
</organism>
<dbReference type="NCBIfam" id="TIGR00176">
    <property type="entry name" value="mobB"/>
    <property type="match status" value="1"/>
</dbReference>
<dbReference type="GO" id="GO:0006777">
    <property type="term" value="P:Mo-molybdopterin cofactor biosynthetic process"/>
    <property type="evidence" value="ECO:0007669"/>
    <property type="project" value="InterPro"/>
</dbReference>
<feature type="domain" description="Molybdopterin-guanine dinucleotide biosynthesis protein B (MobB)" evidence="1">
    <location>
        <begin position="10"/>
        <end position="143"/>
    </location>
</feature>
<gene>
    <name evidence="2" type="primary">mobB</name>
    <name evidence="2" type="ORF">MPNT_140061</name>
</gene>
<dbReference type="RefSeq" id="WP_174582926.1">
    <property type="nucleotide sequence ID" value="NZ_CAJNOB010000006.1"/>
</dbReference>
<dbReference type="AlphaFoldDB" id="A0A8J2BLL7"/>
<evidence type="ECO:0000313" key="2">
    <source>
        <dbReference type="EMBL" id="CAF0693615.1"/>
    </source>
</evidence>
<keyword evidence="3" id="KW-1185">Reference proteome</keyword>
<dbReference type="CDD" id="cd03116">
    <property type="entry name" value="MobB"/>
    <property type="match status" value="1"/>
</dbReference>
<dbReference type="Proteomes" id="UP000663859">
    <property type="component" value="Unassembled WGS sequence"/>
</dbReference>
<dbReference type="Gene3D" id="3.40.50.300">
    <property type="entry name" value="P-loop containing nucleotide triphosphate hydrolases"/>
    <property type="match status" value="1"/>
</dbReference>
<dbReference type="PANTHER" id="PTHR40072:SF1">
    <property type="entry name" value="MOLYBDOPTERIN-GUANINE DINUCLEOTIDE BIOSYNTHESIS ADAPTER PROTEIN"/>
    <property type="match status" value="1"/>
</dbReference>
<dbReference type="SUPFAM" id="SSF52540">
    <property type="entry name" value="P-loop containing nucleoside triphosphate hydrolases"/>
    <property type="match status" value="1"/>
</dbReference>
<dbReference type="EMBL" id="CAJNOB010000006">
    <property type="protein sequence ID" value="CAF0693615.1"/>
    <property type="molecule type" value="Genomic_DNA"/>
</dbReference>
<protein>
    <submittedName>
        <fullName evidence="2">Molybdopterin-guanine dinucleotide biosynthesis adaptor protein</fullName>
    </submittedName>
</protein>
<dbReference type="Pfam" id="PF03205">
    <property type="entry name" value="MobB"/>
    <property type="match status" value="1"/>
</dbReference>
<evidence type="ECO:0000313" key="3">
    <source>
        <dbReference type="Proteomes" id="UP000663859"/>
    </source>
</evidence>
<dbReference type="GO" id="GO:0005525">
    <property type="term" value="F:GTP binding"/>
    <property type="evidence" value="ECO:0007669"/>
    <property type="project" value="InterPro"/>
</dbReference>
<sequence>MALPLESYPVIGFVGWSGSGKTTLLKEIVRRLREQGRKVAVIKHAHHSFDVDHPGKDSYELRHAGARKVLVASRLRWALMVETPEGEEPDLGKLLTIVGQDPPDLILVEGFKRFPYPKVEVYRPSLGLPPLYSKDPHVVAVASPSPERELPAGVTWLNLNEPQEVLAFIERRLKDRVVPS</sequence>